<sequence length="342" mass="39865">MSSELNFAELPVEVLLHIFGKIDREETKPSKIVMSSELNFAEVWLHIFGKIDREETKPASIRTTLRLVCRRINNVIIDPTNQRRLSAIRMKAEKITIARFGSSFQIGVFLKTSEEQTANRVLIDPEIPQIQSRGDTLVRWGSRILPCGGNEELFEKFTHIISQFEPRRLELARIDITRSFMASMIECLRGYPRIQCLNFGFNTTCMNVHDYKENINGIESQFKTDIDVGVMAKFASNFHSLIRIPKRFVTSEFIEIWTTGPDTGEFDFFEPIEHNEELSSISLFNFHRFCFFESWKLITTLAELINAIERRIKIGKFKWQISLSDDEREIRTFTQSNNLNYK</sequence>
<evidence type="ECO:0000313" key="2">
    <source>
        <dbReference type="Proteomes" id="UP000005239"/>
    </source>
</evidence>
<gene>
    <name evidence="1" type="primary">WBGene00274305</name>
</gene>
<reference evidence="1" key="2">
    <citation type="submission" date="2022-06" db="UniProtKB">
        <authorList>
            <consortium name="EnsemblMetazoa"/>
        </authorList>
    </citation>
    <scope>IDENTIFICATION</scope>
    <source>
        <strain evidence="1">PS312</strain>
    </source>
</reference>
<accession>A0A8R1UMK0</accession>
<protein>
    <submittedName>
        <fullName evidence="1">Uncharacterized protein</fullName>
    </submittedName>
</protein>
<organism evidence="1 2">
    <name type="scientific">Pristionchus pacificus</name>
    <name type="common">Parasitic nematode worm</name>
    <dbReference type="NCBI Taxonomy" id="54126"/>
    <lineage>
        <taxon>Eukaryota</taxon>
        <taxon>Metazoa</taxon>
        <taxon>Ecdysozoa</taxon>
        <taxon>Nematoda</taxon>
        <taxon>Chromadorea</taxon>
        <taxon>Rhabditida</taxon>
        <taxon>Rhabditina</taxon>
        <taxon>Diplogasteromorpha</taxon>
        <taxon>Diplogasteroidea</taxon>
        <taxon>Neodiplogasteridae</taxon>
        <taxon>Pristionchus</taxon>
    </lineage>
</organism>
<reference evidence="2" key="1">
    <citation type="journal article" date="2008" name="Nat. Genet.">
        <title>The Pristionchus pacificus genome provides a unique perspective on nematode lifestyle and parasitism.</title>
        <authorList>
            <person name="Dieterich C."/>
            <person name="Clifton S.W."/>
            <person name="Schuster L.N."/>
            <person name="Chinwalla A."/>
            <person name="Delehaunty K."/>
            <person name="Dinkelacker I."/>
            <person name="Fulton L."/>
            <person name="Fulton R."/>
            <person name="Godfrey J."/>
            <person name="Minx P."/>
            <person name="Mitreva M."/>
            <person name="Roeseler W."/>
            <person name="Tian H."/>
            <person name="Witte H."/>
            <person name="Yang S.P."/>
            <person name="Wilson R.K."/>
            <person name="Sommer R.J."/>
        </authorList>
    </citation>
    <scope>NUCLEOTIDE SEQUENCE [LARGE SCALE GENOMIC DNA]</scope>
    <source>
        <strain evidence="2">PS312</strain>
    </source>
</reference>
<dbReference type="EnsemblMetazoa" id="PPA35936.1">
    <property type="protein sequence ID" value="PPA35936.1"/>
    <property type="gene ID" value="WBGene00274305"/>
</dbReference>
<proteinExistence type="predicted"/>
<evidence type="ECO:0000313" key="1">
    <source>
        <dbReference type="EnsemblMetazoa" id="PPA35936.1"/>
    </source>
</evidence>
<dbReference type="AlphaFoldDB" id="A0A2A6BKA4"/>
<dbReference type="Proteomes" id="UP000005239">
    <property type="component" value="Unassembled WGS sequence"/>
</dbReference>
<accession>A0A2A6BKA4</accession>
<name>A0A2A6BKA4_PRIPA</name>
<keyword evidence="2" id="KW-1185">Reference proteome</keyword>